<gene>
    <name evidence="1" type="ORF">FH971_13990</name>
</gene>
<accession>A0A4Y5YGQ0</accession>
<dbReference type="KEGG" id="spol:FH971_13990"/>
<keyword evidence="2" id="KW-1185">Reference proteome</keyword>
<evidence type="ECO:0000313" key="2">
    <source>
        <dbReference type="Proteomes" id="UP000319809"/>
    </source>
</evidence>
<dbReference type="Gene3D" id="3.40.50.300">
    <property type="entry name" value="P-loop containing nucleotide triphosphate hydrolases"/>
    <property type="match status" value="1"/>
</dbReference>
<dbReference type="InterPro" id="IPR027417">
    <property type="entry name" value="P-loop_NTPase"/>
</dbReference>
<evidence type="ECO:0000313" key="1">
    <source>
        <dbReference type="EMBL" id="QDE31972.1"/>
    </source>
</evidence>
<dbReference type="RefSeq" id="WP_140234722.1">
    <property type="nucleotide sequence ID" value="NZ_CP041036.1"/>
</dbReference>
<dbReference type="GO" id="GO:0005524">
    <property type="term" value="F:ATP binding"/>
    <property type="evidence" value="ECO:0007669"/>
    <property type="project" value="UniProtKB-KW"/>
</dbReference>
<organism evidence="1 2">
    <name type="scientific">Shewanella polaris</name>
    <dbReference type="NCBI Taxonomy" id="2588449"/>
    <lineage>
        <taxon>Bacteria</taxon>
        <taxon>Pseudomonadati</taxon>
        <taxon>Pseudomonadota</taxon>
        <taxon>Gammaproteobacteria</taxon>
        <taxon>Alteromonadales</taxon>
        <taxon>Shewanellaceae</taxon>
        <taxon>Shewanella</taxon>
    </lineage>
</organism>
<protein>
    <submittedName>
        <fullName evidence="1">ATP-binding protein</fullName>
    </submittedName>
</protein>
<dbReference type="EMBL" id="CP041036">
    <property type="protein sequence ID" value="QDE31972.1"/>
    <property type="molecule type" value="Genomic_DNA"/>
</dbReference>
<keyword evidence="1" id="KW-0067">ATP-binding</keyword>
<dbReference type="Pfam" id="PF13671">
    <property type="entry name" value="AAA_33"/>
    <property type="match status" value="1"/>
</dbReference>
<name>A0A4Y5YGQ0_9GAMM</name>
<keyword evidence="1" id="KW-0547">Nucleotide-binding</keyword>
<sequence length="191" mass="22177">MQNKQKNEFNKTVHPESYTLHDVMLVVAPSCAGKTTYINEHFNDRFVISSDNIVDDVCKKYGLTYSEFFQLDFKHQVREEQRTFFDQSIKESKKHNKVVWDLTNLTKRDRARAMSHYPNAIFRAVELEFKGWEKEIIKLSHERGLATGKIIPKDVLLNMFKRFEPVSKAEGFTDLTTTNVISSIIALKNAA</sequence>
<dbReference type="SUPFAM" id="SSF52540">
    <property type="entry name" value="P-loop containing nucleoside triphosphate hydrolases"/>
    <property type="match status" value="1"/>
</dbReference>
<dbReference type="AlphaFoldDB" id="A0A4Y5YGQ0"/>
<dbReference type="Proteomes" id="UP000319809">
    <property type="component" value="Chromosome"/>
</dbReference>
<reference evidence="1 2" key="1">
    <citation type="submission" date="2019-06" db="EMBL/GenBank/DDBJ databases">
        <title>The genome of Shewanella sp. SM1901.</title>
        <authorList>
            <person name="Cha Q."/>
        </authorList>
    </citation>
    <scope>NUCLEOTIDE SEQUENCE [LARGE SCALE GENOMIC DNA]</scope>
    <source>
        <strain evidence="1 2">SM1901</strain>
    </source>
</reference>
<proteinExistence type="predicted"/>